<feature type="coiled-coil region" evidence="10">
    <location>
        <begin position="143"/>
        <end position="261"/>
    </location>
</feature>
<dbReference type="InterPro" id="IPR001841">
    <property type="entry name" value="Znf_RING"/>
</dbReference>
<dbReference type="PROSITE" id="PS50089">
    <property type="entry name" value="ZF_RING_2"/>
    <property type="match status" value="1"/>
</dbReference>
<keyword evidence="6" id="KW-0539">Nucleus</keyword>
<dbReference type="GO" id="GO:0006289">
    <property type="term" value="P:nucleotide-excision repair"/>
    <property type="evidence" value="ECO:0007669"/>
    <property type="project" value="InterPro"/>
</dbReference>
<dbReference type="InterPro" id="IPR004575">
    <property type="entry name" value="MAT1/Tfb3"/>
</dbReference>
<keyword evidence="5" id="KW-0862">Zinc</keyword>
<dbReference type="OMA" id="PNKRDYY"/>
<dbReference type="PANTHER" id="PTHR12683">
    <property type="entry name" value="CDK-ACTIVATING KINASE ASSEMBLY FACTOR MAT1"/>
    <property type="match status" value="1"/>
</dbReference>
<dbReference type="HOGENOM" id="CLU_048466_1_0_1"/>
<dbReference type="AlphaFoldDB" id="C4YQW6"/>
<evidence type="ECO:0000259" key="12">
    <source>
        <dbReference type="PROSITE" id="PS50089"/>
    </source>
</evidence>
<dbReference type="NCBIfam" id="TIGR00570">
    <property type="entry name" value="cdk7"/>
    <property type="match status" value="1"/>
</dbReference>
<protein>
    <recommendedName>
        <fullName evidence="2">RNA polymerase II transcription factor B subunit 3</fullName>
    </recommendedName>
    <alternativeName>
        <fullName evidence="8">RNA polymerase II transcription factor B 38 kDa subunit</fullName>
    </alternativeName>
    <alternativeName>
        <fullName evidence="7">RNA polymerase II transcription factor B p38 subunit</fullName>
    </alternativeName>
</protein>
<dbReference type="Proteomes" id="UP000001429">
    <property type="component" value="Chromosome 5"/>
</dbReference>
<name>C4YQW6_CANAW</name>
<evidence type="ECO:0000256" key="2">
    <source>
        <dbReference type="ARBA" id="ARBA00022257"/>
    </source>
</evidence>
<dbReference type="GO" id="GO:0070985">
    <property type="term" value="C:transcription factor TFIIK complex"/>
    <property type="evidence" value="ECO:0007669"/>
    <property type="project" value="UniProtKB-ARBA"/>
</dbReference>
<keyword evidence="10" id="KW-0175">Coiled coil</keyword>
<dbReference type="InterPro" id="IPR015877">
    <property type="entry name" value="MAT1_centre"/>
</dbReference>
<dbReference type="InterPro" id="IPR017907">
    <property type="entry name" value="Znf_RING_CS"/>
</dbReference>
<reference evidence="13 14" key="1">
    <citation type="journal article" date="2009" name="Nature">
        <title>Evolution of pathogenicity and sexual reproduction in eight Candida genomes.</title>
        <authorList>
            <person name="Butler G."/>
            <person name="Rasmussen M.D."/>
            <person name="Lin M.F."/>
            <person name="Santos M.A."/>
            <person name="Sakthikumar S."/>
            <person name="Munro C.A."/>
            <person name="Rheinbay E."/>
            <person name="Grabherr M."/>
            <person name="Forche A."/>
            <person name="Reedy J.L."/>
            <person name="Agrafioti I."/>
            <person name="Arnaud M.B."/>
            <person name="Bates S."/>
            <person name="Brown A.J."/>
            <person name="Brunke S."/>
            <person name="Costanzo M.C."/>
            <person name="Fitzpatrick D.A."/>
            <person name="de Groot P.W."/>
            <person name="Harris D."/>
            <person name="Hoyer L.L."/>
            <person name="Hube B."/>
            <person name="Klis F.M."/>
            <person name="Kodira C."/>
            <person name="Lennard N."/>
            <person name="Logue M.E."/>
            <person name="Martin R."/>
            <person name="Neiman A.M."/>
            <person name="Nikolaou E."/>
            <person name="Quail M.A."/>
            <person name="Quinn J."/>
            <person name="Santos M.C."/>
            <person name="Schmitzberger F.F."/>
            <person name="Sherlock G."/>
            <person name="Shah P."/>
            <person name="Silverstein K.A."/>
            <person name="Skrzypek M.S."/>
            <person name="Soll D."/>
            <person name="Staggs R."/>
            <person name="Stansfield I."/>
            <person name="Stumpf M.P."/>
            <person name="Sudbery P.E."/>
            <person name="Srikantha T."/>
            <person name="Zeng Q."/>
            <person name="Berman J."/>
            <person name="Berriman M."/>
            <person name="Heitman J."/>
            <person name="Gow N.A."/>
            <person name="Lorenz M.C."/>
            <person name="Birren B.W."/>
            <person name="Kellis M."/>
            <person name="Cuomo C.A."/>
        </authorList>
    </citation>
    <scope>NUCLEOTIDE SEQUENCE [LARGE SCALE GENOMIC DNA]</scope>
    <source>
        <strain evidence="13 14">WO-1</strain>
    </source>
</reference>
<dbReference type="GO" id="GO:0006357">
    <property type="term" value="P:regulation of transcription by RNA polymerase II"/>
    <property type="evidence" value="ECO:0007669"/>
    <property type="project" value="TreeGrafter"/>
</dbReference>
<feature type="region of interest" description="Disordered" evidence="11">
    <location>
        <begin position="268"/>
        <end position="299"/>
    </location>
</feature>
<proteinExistence type="predicted"/>
<dbReference type="PANTHER" id="PTHR12683:SF13">
    <property type="entry name" value="CDK-ACTIVATING KINASE ASSEMBLY FACTOR MAT1"/>
    <property type="match status" value="1"/>
</dbReference>
<gene>
    <name evidence="13" type="ORF">CAWG_04463</name>
</gene>
<evidence type="ECO:0000256" key="10">
    <source>
        <dbReference type="SAM" id="Coils"/>
    </source>
</evidence>
<keyword evidence="3" id="KW-0479">Metal-binding</keyword>
<dbReference type="EMBL" id="CM000311">
    <property type="protein sequence ID" value="EEQ46119.1"/>
    <property type="molecule type" value="Genomic_DNA"/>
</dbReference>
<evidence type="ECO:0000313" key="14">
    <source>
        <dbReference type="Proteomes" id="UP000001429"/>
    </source>
</evidence>
<dbReference type="CDD" id="cd16573">
    <property type="entry name" value="RING-HC_TFB3-like"/>
    <property type="match status" value="1"/>
</dbReference>
<dbReference type="SUPFAM" id="SSF57850">
    <property type="entry name" value="RING/U-box"/>
    <property type="match status" value="1"/>
</dbReference>
<dbReference type="PaxDb" id="5476-C4YQW6"/>
<evidence type="ECO:0000256" key="9">
    <source>
        <dbReference type="PROSITE-ProRule" id="PRU00175"/>
    </source>
</evidence>
<keyword evidence="4 9" id="KW-0863">Zinc-finger</keyword>
<evidence type="ECO:0000256" key="3">
    <source>
        <dbReference type="ARBA" id="ARBA00022723"/>
    </source>
</evidence>
<comment type="subcellular location">
    <subcellularLocation>
        <location evidence="1">Nucleus</location>
    </subcellularLocation>
</comment>
<keyword evidence="14" id="KW-1185">Reference proteome</keyword>
<evidence type="ECO:0000256" key="8">
    <source>
        <dbReference type="ARBA" id="ARBA00033277"/>
    </source>
</evidence>
<evidence type="ECO:0000256" key="11">
    <source>
        <dbReference type="SAM" id="MobiDB-lite"/>
    </source>
</evidence>
<evidence type="ECO:0000256" key="1">
    <source>
        <dbReference type="ARBA" id="ARBA00004123"/>
    </source>
</evidence>
<evidence type="ECO:0000256" key="4">
    <source>
        <dbReference type="ARBA" id="ARBA00022771"/>
    </source>
</evidence>
<organism evidence="13 14">
    <name type="scientific">Candida albicans (strain WO-1)</name>
    <name type="common">Yeast</name>
    <dbReference type="NCBI Taxonomy" id="294748"/>
    <lineage>
        <taxon>Eukaryota</taxon>
        <taxon>Fungi</taxon>
        <taxon>Dikarya</taxon>
        <taxon>Ascomycota</taxon>
        <taxon>Saccharomycotina</taxon>
        <taxon>Pichiomycetes</taxon>
        <taxon>Debaryomycetaceae</taxon>
        <taxon>Candida/Lodderomyces clade</taxon>
        <taxon>Candida</taxon>
    </lineage>
</organism>
<dbReference type="OrthoDB" id="5963at2759"/>
<feature type="domain" description="RING-type" evidence="12">
    <location>
        <begin position="34"/>
        <end position="79"/>
    </location>
</feature>
<accession>C4YQW6</accession>
<evidence type="ECO:0000256" key="5">
    <source>
        <dbReference type="ARBA" id="ARBA00022833"/>
    </source>
</evidence>
<dbReference type="FunFam" id="3.30.40.10:FF:000037">
    <property type="entry name" value="Cdk-activating kinase assembly factor MAT1, centre"/>
    <property type="match status" value="1"/>
</dbReference>
<evidence type="ECO:0000313" key="13">
    <source>
        <dbReference type="EMBL" id="EEQ46119.1"/>
    </source>
</evidence>
<evidence type="ECO:0000256" key="6">
    <source>
        <dbReference type="ARBA" id="ARBA00023242"/>
    </source>
</evidence>
<sequence>MLQTAEGMSTVYPLLASYNSSTNHIIDDQLKDMCPICKTDKYLSPNMKFLINPECYHKICESCVDRIFSLGPAPCPYPKCGKILRKNKFKQQIFEDLIIEKEIDIRKKVSAIYNKTEEDFPGDLQGYNRYLENIEDIIFKLSYSDDKQEIETVETELNKYEQEHKLEILERNMRESQRNDDLIKYKEARERLKQEKLKIQKQMELEDLEYQREQQQELLDKLTNSSTTSEELIKQQQNQMLKRSNLRRKQLQTINNQLDQQFNKINPFAKNNGVDSDDEQNGGGGGVNGSSKIPFTPFQGDRDLNKGYTMLPVPTDVESIMNIEQNISDSYYDPFINKLAKNKQYLGGGWRLQNVFQQALDEAFIGLGCNIELEKATTTT</sequence>
<dbReference type="Gene3D" id="3.30.40.10">
    <property type="entry name" value="Zinc/RING finger domain, C3HC4 (zinc finger)"/>
    <property type="match status" value="1"/>
</dbReference>
<dbReference type="GO" id="GO:0008270">
    <property type="term" value="F:zinc ion binding"/>
    <property type="evidence" value="ECO:0007669"/>
    <property type="project" value="UniProtKB-KW"/>
</dbReference>
<dbReference type="Pfam" id="PF17121">
    <property type="entry name" value="zf-C3HC4_5"/>
    <property type="match status" value="1"/>
</dbReference>
<dbReference type="PROSITE" id="PS00518">
    <property type="entry name" value="ZF_RING_1"/>
    <property type="match status" value="1"/>
</dbReference>
<dbReference type="GO" id="GO:0061575">
    <property type="term" value="F:cyclin-dependent protein serine/threonine kinase activator activity"/>
    <property type="evidence" value="ECO:0007669"/>
    <property type="project" value="InterPro"/>
</dbReference>
<dbReference type="VEuPathDB" id="FungiDB:CAWG_04463"/>
<dbReference type="Pfam" id="PF06391">
    <property type="entry name" value="MAT1"/>
    <property type="match status" value="1"/>
</dbReference>
<dbReference type="InterPro" id="IPR013083">
    <property type="entry name" value="Znf_RING/FYVE/PHD"/>
</dbReference>
<evidence type="ECO:0000256" key="7">
    <source>
        <dbReference type="ARBA" id="ARBA00029873"/>
    </source>
</evidence>